<dbReference type="InterPro" id="IPR027801">
    <property type="entry name" value="CENP-P"/>
</dbReference>
<feature type="region of interest" description="Disordered" evidence="1">
    <location>
        <begin position="307"/>
        <end position="340"/>
    </location>
</feature>
<dbReference type="EMBL" id="CAJHNH020000369">
    <property type="protein sequence ID" value="CAG5117224.1"/>
    <property type="molecule type" value="Genomic_DNA"/>
</dbReference>
<comment type="caution">
    <text evidence="2">The sequence shown here is derived from an EMBL/GenBank/DDBJ whole genome shotgun (WGS) entry which is preliminary data.</text>
</comment>
<protein>
    <submittedName>
        <fullName evidence="2">Uncharacterized protein</fullName>
    </submittedName>
</protein>
<dbReference type="GO" id="GO:0005634">
    <property type="term" value="C:nucleus"/>
    <property type="evidence" value="ECO:0007669"/>
    <property type="project" value="TreeGrafter"/>
</dbReference>
<proteinExistence type="predicted"/>
<keyword evidence="3" id="KW-1185">Reference proteome</keyword>
<dbReference type="Pfam" id="PF13096">
    <property type="entry name" value="CENP-P"/>
    <property type="match status" value="1"/>
</dbReference>
<dbReference type="Proteomes" id="UP000678393">
    <property type="component" value="Unassembled WGS sequence"/>
</dbReference>
<gene>
    <name evidence="2" type="ORF">CUNI_LOCUS2782</name>
</gene>
<evidence type="ECO:0000256" key="1">
    <source>
        <dbReference type="SAM" id="MobiDB-lite"/>
    </source>
</evidence>
<dbReference type="PANTHER" id="PTHR28577">
    <property type="entry name" value="CENTROMERE PROTEIN P"/>
    <property type="match status" value="1"/>
</dbReference>
<dbReference type="GO" id="GO:0000775">
    <property type="term" value="C:chromosome, centromeric region"/>
    <property type="evidence" value="ECO:0007669"/>
    <property type="project" value="InterPro"/>
</dbReference>
<sequence>MTEMSSGDSQRECDVTTIDELSKEELDALQKLGNETISSLEADIELLERKIKKFGPGALPMRNDTSSVTEMESILQKDIDTYSARLKETVRLTGVTIENISREVLELDDNHCIKQFALELLFMNRKVHLKYTLEDTWTSVGEQGGKITWFEVKFEEDINEAVGAEIAKAADNLAIHSVFSILKSFVQWQVSRDKMMKHFTEKYPENVSQQTGKERNQCLRIINKPDRPEFVLELGRKIVNSRVEADVKVEVNAPKELLEMDRKKILRAIPDMFATMVKNLGLEKAIDGLIQMVISDGQRILQTHSVPIETPPENAESVETPLGKTSQDDEEFMETPQEEI</sequence>
<feature type="compositionally biased region" description="Acidic residues" evidence="1">
    <location>
        <begin position="328"/>
        <end position="340"/>
    </location>
</feature>
<evidence type="ECO:0000313" key="3">
    <source>
        <dbReference type="Proteomes" id="UP000678393"/>
    </source>
</evidence>
<accession>A0A8S3YKE8</accession>
<name>A0A8S3YKE8_9EUPU</name>
<organism evidence="2 3">
    <name type="scientific">Candidula unifasciata</name>
    <dbReference type="NCBI Taxonomy" id="100452"/>
    <lineage>
        <taxon>Eukaryota</taxon>
        <taxon>Metazoa</taxon>
        <taxon>Spiralia</taxon>
        <taxon>Lophotrochozoa</taxon>
        <taxon>Mollusca</taxon>
        <taxon>Gastropoda</taxon>
        <taxon>Heterobranchia</taxon>
        <taxon>Euthyneura</taxon>
        <taxon>Panpulmonata</taxon>
        <taxon>Eupulmonata</taxon>
        <taxon>Stylommatophora</taxon>
        <taxon>Helicina</taxon>
        <taxon>Helicoidea</taxon>
        <taxon>Geomitridae</taxon>
        <taxon>Candidula</taxon>
    </lineage>
</organism>
<dbReference type="OrthoDB" id="6070308at2759"/>
<dbReference type="PANTHER" id="PTHR28577:SF1">
    <property type="entry name" value="CENTROMERE PROTEIN P"/>
    <property type="match status" value="1"/>
</dbReference>
<dbReference type="AlphaFoldDB" id="A0A8S3YKE8"/>
<dbReference type="GO" id="GO:0034080">
    <property type="term" value="P:CENP-A containing chromatin assembly"/>
    <property type="evidence" value="ECO:0007669"/>
    <property type="project" value="InterPro"/>
</dbReference>
<reference evidence="2" key="1">
    <citation type="submission" date="2021-04" db="EMBL/GenBank/DDBJ databases">
        <authorList>
            <consortium name="Molecular Ecology Group"/>
        </authorList>
    </citation>
    <scope>NUCLEOTIDE SEQUENCE</scope>
</reference>
<evidence type="ECO:0000313" key="2">
    <source>
        <dbReference type="EMBL" id="CAG5117224.1"/>
    </source>
</evidence>